<evidence type="ECO:0000256" key="8">
    <source>
        <dbReference type="ARBA" id="ARBA00023146"/>
    </source>
</evidence>
<dbReference type="InterPro" id="IPR006195">
    <property type="entry name" value="aa-tRNA-synth_II"/>
</dbReference>
<evidence type="ECO:0000256" key="3">
    <source>
        <dbReference type="ARBA" id="ARBA00022490"/>
    </source>
</evidence>
<dbReference type="AlphaFoldDB" id="A0A2T6KFX2"/>
<dbReference type="GO" id="GO:0005524">
    <property type="term" value="F:ATP binding"/>
    <property type="evidence" value="ECO:0007669"/>
    <property type="project" value="UniProtKB-UniRule"/>
</dbReference>
<keyword evidence="3 10" id="KW-0963">Cytoplasm</keyword>
<keyword evidence="6 10" id="KW-0067">ATP-binding</keyword>
<dbReference type="CDD" id="cd00773">
    <property type="entry name" value="HisRS-like_core"/>
    <property type="match status" value="1"/>
</dbReference>
<accession>A0A2T6KFX2</accession>
<dbReference type="CDD" id="cd00859">
    <property type="entry name" value="HisRS_anticodon"/>
    <property type="match status" value="1"/>
</dbReference>
<dbReference type="PIRSF" id="PIRSF001549">
    <property type="entry name" value="His-tRNA_synth"/>
    <property type="match status" value="1"/>
</dbReference>
<evidence type="ECO:0000313" key="13">
    <source>
        <dbReference type="EMBL" id="PUB14211.1"/>
    </source>
</evidence>
<comment type="similarity">
    <text evidence="1 10">Belongs to the class-II aminoacyl-tRNA synthetase family.</text>
</comment>
<comment type="caution">
    <text evidence="13">The sequence shown here is derived from an EMBL/GenBank/DDBJ whole genome shotgun (WGS) entry which is preliminary data.</text>
</comment>
<keyword evidence="7 10" id="KW-0648">Protein biosynthesis</keyword>
<dbReference type="PANTHER" id="PTHR11476">
    <property type="entry name" value="HISTIDYL-TRNA SYNTHETASE"/>
    <property type="match status" value="1"/>
</dbReference>
<dbReference type="GO" id="GO:0006427">
    <property type="term" value="P:histidyl-tRNA aminoacylation"/>
    <property type="evidence" value="ECO:0007669"/>
    <property type="project" value="UniProtKB-UniRule"/>
</dbReference>
<dbReference type="PROSITE" id="PS50862">
    <property type="entry name" value="AA_TRNA_LIGASE_II"/>
    <property type="match status" value="1"/>
</dbReference>
<dbReference type="InterPro" id="IPR045864">
    <property type="entry name" value="aa-tRNA-synth_II/BPL/LPL"/>
</dbReference>
<evidence type="ECO:0000313" key="14">
    <source>
        <dbReference type="Proteomes" id="UP000244523"/>
    </source>
</evidence>
<feature type="binding site" evidence="11">
    <location>
        <position position="302"/>
    </location>
    <ligand>
        <name>L-histidine</name>
        <dbReference type="ChEBI" id="CHEBI:57595"/>
    </ligand>
</feature>
<evidence type="ECO:0000256" key="2">
    <source>
        <dbReference type="ARBA" id="ARBA00011738"/>
    </source>
</evidence>
<dbReference type="GO" id="GO:0005737">
    <property type="term" value="C:cytoplasm"/>
    <property type="evidence" value="ECO:0007669"/>
    <property type="project" value="UniProtKB-SubCell"/>
</dbReference>
<protein>
    <recommendedName>
        <fullName evidence="10">Histidine--tRNA ligase</fullName>
        <ecNumber evidence="10">6.1.1.21</ecNumber>
    </recommendedName>
    <alternativeName>
        <fullName evidence="10">Histidyl-tRNA synthetase</fullName>
        <shortName evidence="10">HisRS</shortName>
    </alternativeName>
</protein>
<dbReference type="HAMAP" id="MF_00127">
    <property type="entry name" value="His_tRNA_synth"/>
    <property type="match status" value="1"/>
</dbReference>
<comment type="subcellular location">
    <subcellularLocation>
        <location evidence="10">Cytoplasm</location>
    </subcellularLocation>
</comment>
<feature type="domain" description="Aminoacyl-transfer RNA synthetases class-II family profile" evidence="12">
    <location>
        <begin position="29"/>
        <end position="380"/>
    </location>
</feature>
<dbReference type="GO" id="GO:0004821">
    <property type="term" value="F:histidine-tRNA ligase activity"/>
    <property type="evidence" value="ECO:0007669"/>
    <property type="project" value="UniProtKB-UniRule"/>
</dbReference>
<evidence type="ECO:0000256" key="4">
    <source>
        <dbReference type="ARBA" id="ARBA00022598"/>
    </source>
</evidence>
<feature type="binding site" evidence="11">
    <location>
        <position position="118"/>
    </location>
    <ligand>
        <name>L-histidine</name>
        <dbReference type="ChEBI" id="CHEBI:57595"/>
    </ligand>
</feature>
<keyword evidence="4 10" id="KW-0436">Ligase</keyword>
<dbReference type="SUPFAM" id="SSF52954">
    <property type="entry name" value="Class II aaRS ABD-related"/>
    <property type="match status" value="1"/>
</dbReference>
<dbReference type="OrthoDB" id="9800814at2"/>
<dbReference type="InterPro" id="IPR015807">
    <property type="entry name" value="His-tRNA-ligase"/>
</dbReference>
<dbReference type="InterPro" id="IPR036621">
    <property type="entry name" value="Anticodon-bd_dom_sf"/>
</dbReference>
<feature type="binding site" evidence="11">
    <location>
        <position position="136"/>
    </location>
    <ligand>
        <name>L-histidine</name>
        <dbReference type="ChEBI" id="CHEBI:57595"/>
    </ligand>
</feature>
<evidence type="ECO:0000256" key="5">
    <source>
        <dbReference type="ARBA" id="ARBA00022741"/>
    </source>
</evidence>
<dbReference type="Proteomes" id="UP000244523">
    <property type="component" value="Unassembled WGS sequence"/>
</dbReference>
<keyword evidence="8 10" id="KW-0030">Aminoacyl-tRNA synthetase</keyword>
<feature type="binding site" evidence="11">
    <location>
        <begin position="88"/>
        <end position="90"/>
    </location>
    <ligand>
        <name>L-histidine</name>
        <dbReference type="ChEBI" id="CHEBI:57595"/>
    </ligand>
</feature>
<evidence type="ECO:0000256" key="11">
    <source>
        <dbReference type="PIRSR" id="PIRSR001549-1"/>
    </source>
</evidence>
<dbReference type="InterPro" id="IPR041715">
    <property type="entry name" value="HisRS-like_core"/>
</dbReference>
<dbReference type="Gene3D" id="3.40.50.800">
    <property type="entry name" value="Anticodon-binding domain"/>
    <property type="match status" value="1"/>
</dbReference>
<dbReference type="EMBL" id="QBUD01000006">
    <property type="protein sequence ID" value="PUB14211.1"/>
    <property type="molecule type" value="Genomic_DNA"/>
</dbReference>
<keyword evidence="5 10" id="KW-0547">Nucleotide-binding</keyword>
<dbReference type="InterPro" id="IPR033656">
    <property type="entry name" value="HisRS_anticodon"/>
</dbReference>
<dbReference type="Pfam" id="PF13393">
    <property type="entry name" value="tRNA-synt_His"/>
    <property type="match status" value="1"/>
</dbReference>
<proteinExistence type="inferred from homology"/>
<keyword evidence="14" id="KW-1185">Reference proteome</keyword>
<dbReference type="NCBIfam" id="TIGR00442">
    <property type="entry name" value="hisS"/>
    <property type="match status" value="1"/>
</dbReference>
<dbReference type="InterPro" id="IPR004516">
    <property type="entry name" value="HisRS/HisZ"/>
</dbReference>
<name>A0A2T6KFX2_9RHOB</name>
<feature type="binding site" evidence="11">
    <location>
        <begin position="306"/>
        <end position="307"/>
    </location>
    <ligand>
        <name>L-histidine</name>
        <dbReference type="ChEBI" id="CHEBI:57595"/>
    </ligand>
</feature>
<sequence>MAKQKKQPRPKALPPKGFRDYFGAEVEDRTAMLRKIAEVYHRYGFDALETSAVETVEALGKFLPDVDRPNEGVFAWEEDKDWLALRYDLTAPLARVYAQYRNDLPTPYRRYAMGPVWRNEKPGPGRFRQFYQCDADTVGSGSVAADAEICAMLADTLEAVGIPRGDYVIRVNNRKVLNGVMEVAGLSGDDKEAERGIVLRAIDKLDRLGTDGVRALLGDGRKDDSGDFTKGAGLNDEQAEVVMGFMDAKRDTGVATVARLRELVGGSTIGADGVAELEMIAGLLDAQGYTSDRIEIDPSVVRGLGYYTGPVYEAELTFEIEDEKGRPQRFGSVAGGGRYDDLVKRFTGQQVPATGVSIGVDRLLAALRAKGRIKSTEVGPVVVTVMDRDRMADYQAMVAELRNAGIRAEVYLGNPKSFGNQLKYADKRNSPAAVIVGSDEMEKGVVQIKDLILGAEIAKNATLEEWKDRPSQYEVPRDQMVAKLREILNGQG</sequence>
<dbReference type="SUPFAM" id="SSF55681">
    <property type="entry name" value="Class II aaRS and biotin synthetases"/>
    <property type="match status" value="1"/>
</dbReference>
<evidence type="ECO:0000259" key="12">
    <source>
        <dbReference type="PROSITE" id="PS50862"/>
    </source>
</evidence>
<evidence type="ECO:0000256" key="7">
    <source>
        <dbReference type="ARBA" id="ARBA00022917"/>
    </source>
</evidence>
<dbReference type="RefSeq" id="WP_108386767.1">
    <property type="nucleotide sequence ID" value="NZ_QBUD01000006.1"/>
</dbReference>
<feature type="binding site" evidence="11">
    <location>
        <position position="132"/>
    </location>
    <ligand>
        <name>L-histidine</name>
        <dbReference type="ChEBI" id="CHEBI:57595"/>
    </ligand>
</feature>
<dbReference type="InterPro" id="IPR004154">
    <property type="entry name" value="Anticodon-bd"/>
</dbReference>
<dbReference type="Pfam" id="PF03129">
    <property type="entry name" value="HGTP_anticodon"/>
    <property type="match status" value="1"/>
</dbReference>
<dbReference type="Gene3D" id="3.30.930.10">
    <property type="entry name" value="Bira Bifunctional Protein, Domain 2"/>
    <property type="match status" value="1"/>
</dbReference>
<evidence type="ECO:0000256" key="6">
    <source>
        <dbReference type="ARBA" id="ARBA00022840"/>
    </source>
</evidence>
<dbReference type="PANTHER" id="PTHR11476:SF7">
    <property type="entry name" value="HISTIDINE--TRNA LIGASE"/>
    <property type="match status" value="1"/>
</dbReference>
<gene>
    <name evidence="10" type="primary">hisS</name>
    <name evidence="13" type="ORF">C8N45_10685</name>
</gene>
<evidence type="ECO:0000256" key="1">
    <source>
        <dbReference type="ARBA" id="ARBA00008226"/>
    </source>
</evidence>
<evidence type="ECO:0000256" key="10">
    <source>
        <dbReference type="HAMAP-Rule" id="MF_00127"/>
    </source>
</evidence>
<dbReference type="EC" id="6.1.1.21" evidence="10"/>
<comment type="catalytic activity">
    <reaction evidence="9 10">
        <text>tRNA(His) + L-histidine + ATP = L-histidyl-tRNA(His) + AMP + diphosphate + H(+)</text>
        <dbReference type="Rhea" id="RHEA:17313"/>
        <dbReference type="Rhea" id="RHEA-COMP:9665"/>
        <dbReference type="Rhea" id="RHEA-COMP:9689"/>
        <dbReference type="ChEBI" id="CHEBI:15378"/>
        <dbReference type="ChEBI" id="CHEBI:30616"/>
        <dbReference type="ChEBI" id="CHEBI:33019"/>
        <dbReference type="ChEBI" id="CHEBI:57595"/>
        <dbReference type="ChEBI" id="CHEBI:78442"/>
        <dbReference type="ChEBI" id="CHEBI:78527"/>
        <dbReference type="ChEBI" id="CHEBI:456215"/>
        <dbReference type="EC" id="6.1.1.21"/>
    </reaction>
</comment>
<comment type="subunit">
    <text evidence="2 10">Homodimer.</text>
</comment>
<reference evidence="13 14" key="1">
    <citation type="submission" date="2018-04" db="EMBL/GenBank/DDBJ databases">
        <title>Genomic Encyclopedia of Archaeal and Bacterial Type Strains, Phase II (KMG-II): from individual species to whole genera.</title>
        <authorList>
            <person name="Goeker M."/>
        </authorList>
    </citation>
    <scope>NUCLEOTIDE SEQUENCE [LARGE SCALE GENOMIC DNA]</scope>
    <source>
        <strain evidence="13 14">DSM 29955</strain>
    </source>
</reference>
<evidence type="ECO:0000256" key="9">
    <source>
        <dbReference type="ARBA" id="ARBA00047639"/>
    </source>
</evidence>
<organism evidence="13 14">
    <name type="scientific">Yoonia sediminilitoris</name>
    <dbReference type="NCBI Taxonomy" id="1286148"/>
    <lineage>
        <taxon>Bacteria</taxon>
        <taxon>Pseudomonadati</taxon>
        <taxon>Pseudomonadota</taxon>
        <taxon>Alphaproteobacteria</taxon>
        <taxon>Rhodobacterales</taxon>
        <taxon>Paracoccaceae</taxon>
        <taxon>Yoonia</taxon>
    </lineage>
</organism>